<proteinExistence type="predicted"/>
<dbReference type="Proteomes" id="UP001056120">
    <property type="component" value="Linkage Group LG15"/>
</dbReference>
<keyword evidence="2" id="KW-1185">Reference proteome</keyword>
<name>A0ACB9G074_9ASTR</name>
<evidence type="ECO:0000313" key="2">
    <source>
        <dbReference type="Proteomes" id="UP001056120"/>
    </source>
</evidence>
<sequence>MSDYLPSEIHAEIMKRLPVKSLIQFRSVSKTWESLIDSSDFIGDYSRQHTQPQHLLVKYDDDPDDFEEKYVSYIDDDTFPEQKVSQTVHLSVKYHNIMGHSHGVLCLYDGHDEDNGRVVLWNWISCFYSL</sequence>
<organism evidence="1 2">
    <name type="scientific">Smallanthus sonchifolius</name>
    <dbReference type="NCBI Taxonomy" id="185202"/>
    <lineage>
        <taxon>Eukaryota</taxon>
        <taxon>Viridiplantae</taxon>
        <taxon>Streptophyta</taxon>
        <taxon>Embryophyta</taxon>
        <taxon>Tracheophyta</taxon>
        <taxon>Spermatophyta</taxon>
        <taxon>Magnoliopsida</taxon>
        <taxon>eudicotyledons</taxon>
        <taxon>Gunneridae</taxon>
        <taxon>Pentapetalae</taxon>
        <taxon>asterids</taxon>
        <taxon>campanulids</taxon>
        <taxon>Asterales</taxon>
        <taxon>Asteraceae</taxon>
        <taxon>Asteroideae</taxon>
        <taxon>Heliantheae alliance</taxon>
        <taxon>Millerieae</taxon>
        <taxon>Smallanthus</taxon>
    </lineage>
</organism>
<reference evidence="1 2" key="2">
    <citation type="journal article" date="2022" name="Mol. Ecol. Resour.">
        <title>The genomes of chicory, endive, great burdock and yacon provide insights into Asteraceae paleo-polyploidization history and plant inulin production.</title>
        <authorList>
            <person name="Fan W."/>
            <person name="Wang S."/>
            <person name="Wang H."/>
            <person name="Wang A."/>
            <person name="Jiang F."/>
            <person name="Liu H."/>
            <person name="Zhao H."/>
            <person name="Xu D."/>
            <person name="Zhang Y."/>
        </authorList>
    </citation>
    <scope>NUCLEOTIDE SEQUENCE [LARGE SCALE GENOMIC DNA]</scope>
    <source>
        <strain evidence="2">cv. Yunnan</strain>
        <tissue evidence="1">Leaves</tissue>
    </source>
</reference>
<gene>
    <name evidence="1" type="ORF">L1987_46261</name>
</gene>
<evidence type="ECO:0000313" key="1">
    <source>
        <dbReference type="EMBL" id="KAI3776476.1"/>
    </source>
</evidence>
<dbReference type="EMBL" id="CM042032">
    <property type="protein sequence ID" value="KAI3776476.1"/>
    <property type="molecule type" value="Genomic_DNA"/>
</dbReference>
<comment type="caution">
    <text evidence="1">The sequence shown here is derived from an EMBL/GenBank/DDBJ whole genome shotgun (WGS) entry which is preliminary data.</text>
</comment>
<reference evidence="2" key="1">
    <citation type="journal article" date="2022" name="Mol. Ecol. Resour.">
        <title>The genomes of chicory, endive, great burdock and yacon provide insights into Asteraceae palaeo-polyploidization history and plant inulin production.</title>
        <authorList>
            <person name="Fan W."/>
            <person name="Wang S."/>
            <person name="Wang H."/>
            <person name="Wang A."/>
            <person name="Jiang F."/>
            <person name="Liu H."/>
            <person name="Zhao H."/>
            <person name="Xu D."/>
            <person name="Zhang Y."/>
        </authorList>
    </citation>
    <scope>NUCLEOTIDE SEQUENCE [LARGE SCALE GENOMIC DNA]</scope>
    <source>
        <strain evidence="2">cv. Yunnan</strain>
    </source>
</reference>
<protein>
    <submittedName>
        <fullName evidence="1">Uncharacterized protein</fullName>
    </submittedName>
</protein>
<accession>A0ACB9G074</accession>